<name>A0A8J5QZN1_9HYME</name>
<keyword evidence="3" id="KW-1185">Reference proteome</keyword>
<evidence type="ECO:0000313" key="2">
    <source>
        <dbReference type="EMBL" id="KAG8037747.1"/>
    </source>
</evidence>
<reference evidence="2" key="1">
    <citation type="submission" date="2020-03" db="EMBL/GenBank/DDBJ databases">
        <authorList>
            <person name="Chebbi M.A."/>
            <person name="Drezen J.M."/>
        </authorList>
    </citation>
    <scope>NUCLEOTIDE SEQUENCE</scope>
    <source>
        <tissue evidence="2">Whole body</tissue>
    </source>
</reference>
<proteinExistence type="predicted"/>
<dbReference type="Proteomes" id="UP000729913">
    <property type="component" value="Unassembled WGS sequence"/>
</dbReference>
<comment type="caution">
    <text evidence="2">The sequence shown here is derived from an EMBL/GenBank/DDBJ whole genome shotgun (WGS) entry which is preliminary data.</text>
</comment>
<organism evidence="2 3">
    <name type="scientific">Cotesia typhae</name>
    <dbReference type="NCBI Taxonomy" id="2053667"/>
    <lineage>
        <taxon>Eukaryota</taxon>
        <taxon>Metazoa</taxon>
        <taxon>Ecdysozoa</taxon>
        <taxon>Arthropoda</taxon>
        <taxon>Hexapoda</taxon>
        <taxon>Insecta</taxon>
        <taxon>Pterygota</taxon>
        <taxon>Neoptera</taxon>
        <taxon>Endopterygota</taxon>
        <taxon>Hymenoptera</taxon>
        <taxon>Apocrita</taxon>
        <taxon>Ichneumonoidea</taxon>
        <taxon>Braconidae</taxon>
        <taxon>Microgastrinae</taxon>
        <taxon>Cotesia</taxon>
    </lineage>
</organism>
<dbReference type="EMBL" id="JAAOIC020000047">
    <property type="protein sequence ID" value="KAG8037747.1"/>
    <property type="molecule type" value="Genomic_DNA"/>
</dbReference>
<evidence type="ECO:0000313" key="3">
    <source>
        <dbReference type="Proteomes" id="UP000729913"/>
    </source>
</evidence>
<keyword evidence="1" id="KW-0732">Signal</keyword>
<evidence type="ECO:0000256" key="1">
    <source>
        <dbReference type="SAM" id="SignalP"/>
    </source>
</evidence>
<sequence length="154" mass="17726">MSLHSHAVIFIIIALPAYGSGFSAFSGRRAAEYENSICEPNKKHLDLDGCAECICKSHGYGSLCEQVTCSKTFKRPIHDRECTPLEDFSTYCHYCKCSAGGIPVDCREKRRGCMDELMERLHIKRLERRARRNMRIKEDKMNRPLDRSLFLSLF</sequence>
<gene>
    <name evidence="2" type="ORF">G9C98_005958</name>
</gene>
<dbReference type="AlphaFoldDB" id="A0A8J5QZN1"/>
<feature type="signal peptide" evidence="1">
    <location>
        <begin position="1"/>
        <end position="21"/>
    </location>
</feature>
<feature type="chain" id="PRO_5035212198" evidence="1">
    <location>
        <begin position="22"/>
        <end position="154"/>
    </location>
</feature>
<protein>
    <submittedName>
        <fullName evidence="2">Uncharacterized protein</fullName>
    </submittedName>
</protein>
<dbReference type="OrthoDB" id="7641444at2759"/>
<accession>A0A8J5QZN1</accession>
<reference evidence="2" key="2">
    <citation type="submission" date="2021-04" db="EMBL/GenBank/DDBJ databases">
        <title>Genome-wide patterns of bracovirus chromosomal integration into multiple host tissues during parasitism.</title>
        <authorList>
            <person name="Chebbi M.A.C."/>
        </authorList>
    </citation>
    <scope>NUCLEOTIDE SEQUENCE</scope>
    <source>
        <tissue evidence="2">Whole body</tissue>
    </source>
</reference>